<name>A0A9C7PXI2_9RHOD</name>
<evidence type="ECO:0000256" key="1">
    <source>
        <dbReference type="SAM" id="SignalP"/>
    </source>
</evidence>
<dbReference type="OrthoDB" id="6658at2759"/>
<dbReference type="EMBL" id="BQMJ01000033">
    <property type="protein sequence ID" value="GJQ12411.1"/>
    <property type="molecule type" value="Genomic_DNA"/>
</dbReference>
<evidence type="ECO:0000313" key="2">
    <source>
        <dbReference type="EMBL" id="GJQ12411.1"/>
    </source>
</evidence>
<organism evidence="2 3">
    <name type="scientific">Galdieria partita</name>
    <dbReference type="NCBI Taxonomy" id="83374"/>
    <lineage>
        <taxon>Eukaryota</taxon>
        <taxon>Rhodophyta</taxon>
        <taxon>Bangiophyceae</taxon>
        <taxon>Galdieriales</taxon>
        <taxon>Galdieriaceae</taxon>
        <taxon>Galdieria</taxon>
    </lineage>
</organism>
<dbReference type="InterPro" id="IPR036514">
    <property type="entry name" value="SGNH_hydro_sf"/>
</dbReference>
<evidence type="ECO:0000313" key="3">
    <source>
        <dbReference type="Proteomes" id="UP001061958"/>
    </source>
</evidence>
<keyword evidence="3" id="KW-1185">Reference proteome</keyword>
<feature type="signal peptide" evidence="1">
    <location>
        <begin position="1"/>
        <end position="23"/>
    </location>
</feature>
<sequence>MNWFSSVLISSFLLCFFIYRVEAKPNLRVAALGDSVASGEGTLYGLTYNPCYTKSPNYAIQYLRRIWNGPTDLHPNWLGPYPECHRSPFASVFQLPFYVNESKASVEVYNFACTGGSIHSGLLEPQLSKNATVSQMQQLIDSWSAISWSENDIPVVVLSFGADDGQPTPLEEIAGVVKQAYEQYIAQILVDTAIYQVSLDVGVSLQNVLDTVQQLNLSSSSSSTGTRVFTSTEYIKAIGYLKGNISAAIHKTPCIIVQTYYSPLNPTNENSLLQCPDMAGLVDNSSKIVEIKRLLEELNSKVLAAAAHSSVYVNDIRGLMKHHEYCSGHEEWAYGPTVSLEQDIETIFSQVPILASLGPVAPQGNYGVSAFHPVPAAQSKIAEYLWHTIEKDIL</sequence>
<accession>A0A9C7PXI2</accession>
<reference evidence="2" key="2">
    <citation type="submission" date="2022-01" db="EMBL/GenBank/DDBJ databases">
        <authorList>
            <person name="Hirooka S."/>
            <person name="Miyagishima S.Y."/>
        </authorList>
    </citation>
    <scope>NUCLEOTIDE SEQUENCE</scope>
    <source>
        <strain evidence="2">NBRC 102759</strain>
    </source>
</reference>
<feature type="chain" id="PRO_5039675118" evidence="1">
    <location>
        <begin position="24"/>
        <end position="394"/>
    </location>
</feature>
<keyword evidence="1" id="KW-0732">Signal</keyword>
<reference evidence="2" key="1">
    <citation type="journal article" date="2022" name="Proc. Natl. Acad. Sci. U.S.A.">
        <title>Life cycle and functional genomics of the unicellular red alga Galdieria for elucidating algal and plant evolution and industrial use.</title>
        <authorList>
            <person name="Hirooka S."/>
            <person name="Itabashi T."/>
            <person name="Ichinose T.M."/>
            <person name="Onuma R."/>
            <person name="Fujiwara T."/>
            <person name="Yamashita S."/>
            <person name="Jong L.W."/>
            <person name="Tomita R."/>
            <person name="Iwane A.H."/>
            <person name="Miyagishima S.Y."/>
        </authorList>
    </citation>
    <scope>NUCLEOTIDE SEQUENCE</scope>
    <source>
        <strain evidence="2">NBRC 102759</strain>
    </source>
</reference>
<gene>
    <name evidence="2" type="ORF">GpartN1_g4202.t1</name>
</gene>
<proteinExistence type="predicted"/>
<dbReference type="Gene3D" id="3.40.50.1110">
    <property type="entry name" value="SGNH hydrolase"/>
    <property type="match status" value="1"/>
</dbReference>
<dbReference type="AlphaFoldDB" id="A0A9C7PXI2"/>
<protein>
    <submittedName>
        <fullName evidence="2">Uncharacterized protein</fullName>
    </submittedName>
</protein>
<dbReference type="Proteomes" id="UP001061958">
    <property type="component" value="Unassembled WGS sequence"/>
</dbReference>
<dbReference type="SUPFAM" id="SSF52266">
    <property type="entry name" value="SGNH hydrolase"/>
    <property type="match status" value="1"/>
</dbReference>
<comment type="caution">
    <text evidence="2">The sequence shown here is derived from an EMBL/GenBank/DDBJ whole genome shotgun (WGS) entry which is preliminary data.</text>
</comment>